<organism evidence="1 2">
    <name type="scientific">Acidobacterium capsulatum (strain ATCC 51196 / DSM 11244 / BCRC 80197 / JCM 7670 / NBRC 15755 / NCIMB 13165 / 161)</name>
    <dbReference type="NCBI Taxonomy" id="240015"/>
    <lineage>
        <taxon>Bacteria</taxon>
        <taxon>Pseudomonadati</taxon>
        <taxon>Acidobacteriota</taxon>
        <taxon>Terriglobia</taxon>
        <taxon>Terriglobales</taxon>
        <taxon>Acidobacteriaceae</taxon>
        <taxon>Acidobacterium</taxon>
    </lineage>
</organism>
<dbReference type="InParanoid" id="C1F4Y3"/>
<name>C1F4Y3_ACIC5</name>
<dbReference type="HOGENOM" id="CLU_3113436_0_0_0"/>
<gene>
    <name evidence="1" type="ordered locus">ACP_3069</name>
</gene>
<dbReference type="AlphaFoldDB" id="C1F4Y3"/>
<evidence type="ECO:0000313" key="1">
    <source>
        <dbReference type="EMBL" id="ACO33020.1"/>
    </source>
</evidence>
<reference evidence="1 2" key="1">
    <citation type="journal article" date="2009" name="Appl. Environ. Microbiol.">
        <title>Three genomes from the phylum Acidobacteria provide insight into the lifestyles of these microorganisms in soils.</title>
        <authorList>
            <person name="Ward N.L."/>
            <person name="Challacombe J.F."/>
            <person name="Janssen P.H."/>
            <person name="Henrissat B."/>
            <person name="Coutinho P.M."/>
            <person name="Wu M."/>
            <person name="Xie G."/>
            <person name="Haft D.H."/>
            <person name="Sait M."/>
            <person name="Badger J."/>
            <person name="Barabote R.D."/>
            <person name="Bradley B."/>
            <person name="Brettin T.S."/>
            <person name="Brinkac L.M."/>
            <person name="Bruce D."/>
            <person name="Creasy T."/>
            <person name="Daugherty S.C."/>
            <person name="Davidsen T.M."/>
            <person name="DeBoy R.T."/>
            <person name="Detter J.C."/>
            <person name="Dodson R.J."/>
            <person name="Durkin A.S."/>
            <person name="Ganapathy A."/>
            <person name="Gwinn-Giglio M."/>
            <person name="Han C.S."/>
            <person name="Khouri H."/>
            <person name="Kiss H."/>
            <person name="Kothari S.P."/>
            <person name="Madupu R."/>
            <person name="Nelson K.E."/>
            <person name="Nelson W.C."/>
            <person name="Paulsen I."/>
            <person name="Penn K."/>
            <person name="Ren Q."/>
            <person name="Rosovitz M.J."/>
            <person name="Selengut J.D."/>
            <person name="Shrivastava S."/>
            <person name="Sullivan S.A."/>
            <person name="Tapia R."/>
            <person name="Thompson L.S."/>
            <person name="Watkins K.L."/>
            <person name="Yang Q."/>
            <person name="Yu C."/>
            <person name="Zafar N."/>
            <person name="Zhou L."/>
            <person name="Kuske C.R."/>
        </authorList>
    </citation>
    <scope>NUCLEOTIDE SEQUENCE [LARGE SCALE GENOMIC DNA]</scope>
    <source>
        <strain evidence="2">ATCC 51196 / DSM 11244 / BCRC 80197 / JCM 7670 / NBRC 15755 / NCIMB 13165 / 161</strain>
    </source>
</reference>
<dbReference type="Proteomes" id="UP000002207">
    <property type="component" value="Chromosome"/>
</dbReference>
<sequence length="50" mass="5962">MHSLISQPANIPRCVILRPVAEESRQHLAHRRRTKFLPTNPRPYNFRSLR</sequence>
<dbReference type="STRING" id="240015.ACP_3069"/>
<keyword evidence="2" id="KW-1185">Reference proteome</keyword>
<evidence type="ECO:0000313" key="2">
    <source>
        <dbReference type="Proteomes" id="UP000002207"/>
    </source>
</evidence>
<proteinExistence type="predicted"/>
<dbReference type="KEGG" id="aca:ACP_3069"/>
<accession>C1F4Y3</accession>
<dbReference type="EMBL" id="CP001472">
    <property type="protein sequence ID" value="ACO33020.1"/>
    <property type="molecule type" value="Genomic_DNA"/>
</dbReference>
<protein>
    <submittedName>
        <fullName evidence="1">Uncharacterized protein</fullName>
    </submittedName>
</protein>